<dbReference type="Proteomes" id="UP000315289">
    <property type="component" value="Unassembled WGS sequence"/>
</dbReference>
<evidence type="ECO:0000313" key="1">
    <source>
        <dbReference type="EMBL" id="TVP41171.1"/>
    </source>
</evidence>
<comment type="caution">
    <text evidence="1">The sequence shown here is derived from an EMBL/GenBank/DDBJ whole genome shotgun (WGS) entry which is preliminary data.</text>
</comment>
<name>A0A557SX58_9ARCH</name>
<reference evidence="1 2" key="1">
    <citation type="journal article" date="2019" name="Front. Microbiol.">
        <title>Ammonia Oxidation by the Arctic Terrestrial Thaumarchaeote Candidatus Nitrosocosmicus arcticus Is Stimulated by Increasing Temperatures.</title>
        <authorList>
            <person name="Alves R.J.E."/>
            <person name="Kerou M."/>
            <person name="Zappe A."/>
            <person name="Bittner R."/>
            <person name="Abby S.S."/>
            <person name="Schmidt H.A."/>
            <person name="Pfeifer K."/>
            <person name="Schleper C."/>
        </authorList>
    </citation>
    <scope>NUCLEOTIDE SEQUENCE [LARGE SCALE GENOMIC DNA]</scope>
    <source>
        <strain evidence="1 2">Kfb</strain>
    </source>
</reference>
<organism evidence="1 2">
    <name type="scientific">Candidatus Nitrosocosmicus arcticus</name>
    <dbReference type="NCBI Taxonomy" id="2035267"/>
    <lineage>
        <taxon>Archaea</taxon>
        <taxon>Nitrososphaerota</taxon>
        <taxon>Nitrososphaeria</taxon>
        <taxon>Nitrososphaerales</taxon>
        <taxon>Nitrososphaeraceae</taxon>
        <taxon>Candidatus Nitrosocosmicus</taxon>
    </lineage>
</organism>
<sequence length="299" mass="34297">MIKNLSHDDYYFEALLKYDIPSEQSIYYFYSTNHINKLTLLVNVSSTINKMNGYNIISNASIPVSPSEIFDMNIYVTNSNEIQNFAVNYRNYKPTAFAPGIPTGLLPNYDHKDISLITIKSDFGHGKEKPHTNINYFKEISSKNIKINDKSVDYLSQDIKFDNYDQGGLEQMINLVLAEAELVSKHVGIEYWLLTNYISIDKNQIIQLWEDSGVKTPLCILSNNIRNAIFNEFETDISHISNAQIREITITQLQQIKEYEFTNSDSSPIVPLSDNIDAKFPFPMICFPGFQCKKILLNL</sequence>
<keyword evidence="2" id="KW-1185">Reference proteome</keyword>
<accession>A0A557SX58</accession>
<gene>
    <name evidence="1" type="ORF">NARC_40134</name>
</gene>
<evidence type="ECO:0000313" key="2">
    <source>
        <dbReference type="Proteomes" id="UP000315289"/>
    </source>
</evidence>
<dbReference type="RefSeq" id="WP_144729341.1">
    <property type="nucleotide sequence ID" value="NZ_ML675580.1"/>
</dbReference>
<dbReference type="AlphaFoldDB" id="A0A557SX58"/>
<dbReference type="EMBL" id="VOAH01000004">
    <property type="protein sequence ID" value="TVP41171.1"/>
    <property type="molecule type" value="Genomic_DNA"/>
</dbReference>
<proteinExistence type="predicted"/>
<protein>
    <submittedName>
        <fullName evidence="1">Uncharacterized protein</fullName>
    </submittedName>
</protein>